<evidence type="ECO:0000313" key="3">
    <source>
        <dbReference type="EMBL" id="KAI5070488.1"/>
    </source>
</evidence>
<keyword evidence="1" id="KW-0812">Transmembrane</keyword>
<keyword evidence="1" id="KW-0472">Membrane</keyword>
<gene>
    <name evidence="3" type="ORF">GOP47_0014831</name>
</gene>
<keyword evidence="1" id="KW-1133">Transmembrane helix</keyword>
<evidence type="ECO:0000313" key="4">
    <source>
        <dbReference type="Proteomes" id="UP000886520"/>
    </source>
</evidence>
<dbReference type="Gene3D" id="3.40.50.1820">
    <property type="entry name" value="alpha/beta hydrolase"/>
    <property type="match status" value="1"/>
</dbReference>
<proteinExistence type="predicted"/>
<dbReference type="EMBL" id="JABFUD020000014">
    <property type="protein sequence ID" value="KAI5070488.1"/>
    <property type="molecule type" value="Genomic_DNA"/>
</dbReference>
<evidence type="ECO:0000256" key="1">
    <source>
        <dbReference type="SAM" id="Phobius"/>
    </source>
</evidence>
<dbReference type="InterPro" id="IPR000073">
    <property type="entry name" value="AB_hydrolase_1"/>
</dbReference>
<accession>A0A9D4UNG9</accession>
<name>A0A9D4UNG9_ADICA</name>
<dbReference type="Proteomes" id="UP000886520">
    <property type="component" value="Chromosome 14"/>
</dbReference>
<dbReference type="InterPro" id="IPR022742">
    <property type="entry name" value="Hydrolase_4"/>
</dbReference>
<dbReference type="FunFam" id="3.40.50.1820:FF:000054">
    <property type="entry name" value="Alpha/beta-Hydrolases superfamily protein"/>
    <property type="match status" value="1"/>
</dbReference>
<keyword evidence="4" id="KW-1185">Reference proteome</keyword>
<dbReference type="SUPFAM" id="SSF53474">
    <property type="entry name" value="alpha/beta-Hydrolases"/>
    <property type="match status" value="1"/>
</dbReference>
<dbReference type="AlphaFoldDB" id="A0A9D4UNG9"/>
<feature type="transmembrane region" description="Helical" evidence="1">
    <location>
        <begin position="12"/>
        <end position="31"/>
    </location>
</feature>
<dbReference type="InterPro" id="IPR051044">
    <property type="entry name" value="MAG_DAG_Lipase"/>
</dbReference>
<evidence type="ECO:0000259" key="2">
    <source>
        <dbReference type="Pfam" id="PF12146"/>
    </source>
</evidence>
<organism evidence="3 4">
    <name type="scientific">Adiantum capillus-veneris</name>
    <name type="common">Maidenhair fern</name>
    <dbReference type="NCBI Taxonomy" id="13818"/>
    <lineage>
        <taxon>Eukaryota</taxon>
        <taxon>Viridiplantae</taxon>
        <taxon>Streptophyta</taxon>
        <taxon>Embryophyta</taxon>
        <taxon>Tracheophyta</taxon>
        <taxon>Polypodiopsida</taxon>
        <taxon>Polypodiidae</taxon>
        <taxon>Polypodiales</taxon>
        <taxon>Pteridineae</taxon>
        <taxon>Pteridaceae</taxon>
        <taxon>Vittarioideae</taxon>
        <taxon>Adiantum</taxon>
    </lineage>
</organism>
<comment type="caution">
    <text evidence="3">The sequence shown here is derived from an EMBL/GenBank/DDBJ whole genome shotgun (WGS) entry which is preliminary data.</text>
</comment>
<protein>
    <recommendedName>
        <fullName evidence="2">Serine aminopeptidase S33 domain-containing protein</fullName>
    </recommendedName>
</protein>
<dbReference type="OrthoDB" id="2498029at2759"/>
<feature type="domain" description="Serine aminopeptidase S33" evidence="2">
    <location>
        <begin position="122"/>
        <end position="362"/>
    </location>
</feature>
<reference evidence="3" key="1">
    <citation type="submission" date="2021-01" db="EMBL/GenBank/DDBJ databases">
        <title>Adiantum capillus-veneris genome.</title>
        <authorList>
            <person name="Fang Y."/>
            <person name="Liao Q."/>
        </authorList>
    </citation>
    <scope>NUCLEOTIDE SEQUENCE</scope>
    <source>
        <strain evidence="3">H3</strain>
        <tissue evidence="3">Leaf</tissue>
    </source>
</reference>
<dbReference type="PRINTS" id="PR00111">
    <property type="entry name" value="ABHYDROLASE"/>
</dbReference>
<dbReference type="PANTHER" id="PTHR11614">
    <property type="entry name" value="PHOSPHOLIPASE-RELATED"/>
    <property type="match status" value="1"/>
</dbReference>
<dbReference type="Pfam" id="PF12146">
    <property type="entry name" value="Hydrolase_4"/>
    <property type="match status" value="1"/>
</dbReference>
<sequence length="387" mass="43758">MLAHEALLQLSSPPVFVSVLLCALLGTLLQFRGRRKANSIKLKRKTGDCARTENVVGSLGNLDHAPARRRVRATFQKELEKLNHPFFQESLEGVKVEEFFKFNSRGVEVFTRSWMPESGLFKALVFICHGYGDTCTFFFEGIARKLAKSGYVVFGMDYPGFGLTSGLHCYVPSFDRLVDDVIENYSNIKGQPEFKRLPCFLFGESMGGAVALKAHLKEPNAWDGAVLVAPMCKIAADMYPPRLLVQILIVLSYFFPRAKLVPEKNLADLAFRDVEKRHQTAYNVVAYKDRPRLKTALELLRATDEISSRLQEVSWPLLILHGERDVVTDPSVSKALHKQARSTDKTLHIYENAWHSVLEGEPDDVILQAFNDIRSWLDSHSNLITRD</sequence>
<dbReference type="InterPro" id="IPR029058">
    <property type="entry name" value="AB_hydrolase_fold"/>
</dbReference>